<comment type="caution">
    <text evidence="1">The sequence shown here is derived from an EMBL/GenBank/DDBJ whole genome shotgun (WGS) entry which is preliminary data.</text>
</comment>
<sequence length="198" mass="22746">MTHHDEVHHCDLHCGRPAPHTWICWDCHTETLTRVDAFTEEDLHTLLLIARKEATPATRPTAHTTHQKGPAVPLHLGALVAHHNLTTRWDGELDTLPHQADAARFTHQVRSTCQHVRDMLDGETEQWTAEQWQHVETLPPMQSRHLVPWLLENCGIRVSADLIKRWKERGRITPAIEEPGKHPYYRAVDVVRIKMGLA</sequence>
<gene>
    <name evidence="1" type="ORF">QP858_07920</name>
</gene>
<dbReference type="EMBL" id="JASPDQ010000020">
    <property type="protein sequence ID" value="MDK8602380.1"/>
    <property type="molecule type" value="Genomic_DNA"/>
</dbReference>
<accession>A0AAW6ZGI8</accession>
<protein>
    <submittedName>
        <fullName evidence="1">Uncharacterized protein</fullName>
    </submittedName>
</protein>
<name>A0AAW6ZGI8_9ACTO</name>
<dbReference type="AlphaFoldDB" id="A0AAW6ZGI8"/>
<proteinExistence type="predicted"/>
<evidence type="ECO:0000313" key="2">
    <source>
        <dbReference type="Proteomes" id="UP001225576"/>
    </source>
</evidence>
<dbReference type="RefSeq" id="WP_285170794.1">
    <property type="nucleotide sequence ID" value="NZ_JASPDQ010000020.1"/>
</dbReference>
<evidence type="ECO:0000313" key="1">
    <source>
        <dbReference type="EMBL" id="MDK8602380.1"/>
    </source>
</evidence>
<organism evidence="1 2">
    <name type="scientific">Trueperella bernardiae</name>
    <dbReference type="NCBI Taxonomy" id="59561"/>
    <lineage>
        <taxon>Bacteria</taxon>
        <taxon>Bacillati</taxon>
        <taxon>Actinomycetota</taxon>
        <taxon>Actinomycetes</taxon>
        <taxon>Actinomycetales</taxon>
        <taxon>Actinomycetaceae</taxon>
        <taxon>Trueperella</taxon>
    </lineage>
</organism>
<reference evidence="1" key="1">
    <citation type="submission" date="2023-05" db="EMBL/GenBank/DDBJ databases">
        <title>Genomic Catalog of Human Bladder Bacteria.</title>
        <authorList>
            <person name="Du J."/>
        </authorList>
    </citation>
    <scope>NUCLEOTIDE SEQUENCE</scope>
    <source>
        <strain evidence="1">UMB1304A</strain>
    </source>
</reference>
<dbReference type="Proteomes" id="UP001225576">
    <property type="component" value="Unassembled WGS sequence"/>
</dbReference>